<dbReference type="OrthoDB" id="1298661at2759"/>
<comment type="similarity">
    <text evidence="1">Belongs to the methyltransferase superfamily. NTM1 family.</text>
</comment>
<dbReference type="PANTHER" id="PTHR12753:SF0">
    <property type="entry name" value="ALPHA N-TERMINAL PROTEIN METHYLTRANSFERASE 1"/>
    <property type="match status" value="1"/>
</dbReference>
<evidence type="ECO:0000256" key="8">
    <source>
        <dbReference type="ARBA" id="ARBA00047306"/>
    </source>
</evidence>
<comment type="catalytic activity">
    <reaction evidence="9">
        <text>N-terminal L-prolyl-L-prolyl-L-lysyl-[protein] + 2 S-adenosyl-L-methionine = N-terminal N,N-dimethyl-L-prolyl-L-prolyl-L-lysyl-[protein] + 2 S-adenosyl-L-homocysteine + 2 H(+)</text>
        <dbReference type="Rhea" id="RHEA:54736"/>
        <dbReference type="Rhea" id="RHEA-COMP:13787"/>
        <dbReference type="Rhea" id="RHEA-COMP:13974"/>
        <dbReference type="ChEBI" id="CHEBI:15378"/>
        <dbReference type="ChEBI" id="CHEBI:57856"/>
        <dbReference type="ChEBI" id="CHEBI:59789"/>
        <dbReference type="ChEBI" id="CHEBI:138059"/>
        <dbReference type="ChEBI" id="CHEBI:138318"/>
        <dbReference type="EC" id="2.1.1.244"/>
    </reaction>
</comment>
<dbReference type="Proteomes" id="UP000466442">
    <property type="component" value="Unassembled WGS sequence"/>
</dbReference>
<dbReference type="EMBL" id="WIXP02000002">
    <property type="protein sequence ID" value="KAF6214967.1"/>
    <property type="molecule type" value="Genomic_DNA"/>
</dbReference>
<evidence type="ECO:0000256" key="4">
    <source>
        <dbReference type="ARBA" id="ARBA00022691"/>
    </source>
</evidence>
<keyword evidence="4" id="KW-0949">S-adenosyl-L-methionine</keyword>
<evidence type="ECO:0000256" key="2">
    <source>
        <dbReference type="ARBA" id="ARBA00022603"/>
    </source>
</evidence>
<dbReference type="CDD" id="cd02440">
    <property type="entry name" value="AdoMet_MTases"/>
    <property type="match status" value="1"/>
</dbReference>
<comment type="catalytic activity">
    <reaction evidence="8">
        <text>N-terminal L-seryl-L-prolyl-L-lysyl-[protein] + 3 S-adenosyl-L-methionine = N-terminal N,N,N-trimethyl-L-seryl-L-prolyl-L-lysyl-[protein] + 3 S-adenosyl-L-homocysteine + 3 H(+)</text>
        <dbReference type="Rhea" id="RHEA:54724"/>
        <dbReference type="Rhea" id="RHEA-COMP:13789"/>
        <dbReference type="Rhea" id="RHEA-COMP:13973"/>
        <dbReference type="ChEBI" id="CHEBI:15378"/>
        <dbReference type="ChEBI" id="CHEBI:57856"/>
        <dbReference type="ChEBI" id="CHEBI:59789"/>
        <dbReference type="ChEBI" id="CHEBI:138061"/>
        <dbReference type="ChEBI" id="CHEBI:138317"/>
        <dbReference type="EC" id="2.1.1.244"/>
    </reaction>
</comment>
<evidence type="ECO:0000313" key="11">
    <source>
        <dbReference type="EMBL" id="KAF6214967.1"/>
    </source>
</evidence>
<sequence>MSSEGVEKEVVGGNEFYDKAKEYWSNIQPTVDGVLGGFGHISQSDITGSEQFLRDVFKLDRPPGRGRALDCGAGIGRVTKHLLANFFAKVDLVDQNKDFVNKATEYVGEIPQIGNLYVAGLQEFQPTEKYDVIWCQWVLGHLTDDHLVEFFMKCQNCLAERGMIVIKENHTSSGEVDVDEETGFPRVQRGLVGARTPLYSKDIWRCPCSPVQEKTSSFLHSILRTSGSFLENVRFGVFERRDISQPLR</sequence>
<evidence type="ECO:0000256" key="9">
    <source>
        <dbReference type="ARBA" id="ARBA00047885"/>
    </source>
</evidence>
<dbReference type="InterPro" id="IPR029063">
    <property type="entry name" value="SAM-dependent_MTases_sf"/>
</dbReference>
<comment type="caution">
    <text evidence="11">The sequence shown here is derived from an EMBL/GenBank/DDBJ whole genome shotgun (WGS) entry which is preliminary data.</text>
</comment>
<keyword evidence="12" id="KW-1185">Reference proteome</keyword>
<dbReference type="InterPro" id="IPR008576">
    <property type="entry name" value="MeTrfase_NTM1"/>
</dbReference>
<proteinExistence type="inferred from homology"/>
<keyword evidence="3" id="KW-0808">Transferase</keyword>
<reference evidence="11" key="1">
    <citation type="journal article" date="2021" name="Mol. Ecol. Resour.">
        <title>Apolygus lucorum genome provides insights into omnivorousness and mesophyll feeding.</title>
        <authorList>
            <person name="Liu Y."/>
            <person name="Liu H."/>
            <person name="Wang H."/>
            <person name="Huang T."/>
            <person name="Liu B."/>
            <person name="Yang B."/>
            <person name="Yin L."/>
            <person name="Li B."/>
            <person name="Zhang Y."/>
            <person name="Zhang S."/>
            <person name="Jiang F."/>
            <person name="Zhang X."/>
            <person name="Ren Y."/>
            <person name="Wang B."/>
            <person name="Wang S."/>
            <person name="Lu Y."/>
            <person name="Wu K."/>
            <person name="Fan W."/>
            <person name="Wang G."/>
        </authorList>
    </citation>
    <scope>NUCLEOTIDE SEQUENCE</scope>
    <source>
        <strain evidence="11">12Hb</strain>
    </source>
</reference>
<dbReference type="AlphaFoldDB" id="A0A8S9Y1A4"/>
<protein>
    <recommendedName>
        <fullName evidence="6">Alpha N-terminal protein methyltransferase 1</fullName>
        <ecNumber evidence="5">2.1.1.244</ecNumber>
    </recommendedName>
    <alternativeName>
        <fullName evidence="7">X-Pro-Lys N-terminal protein methyltransferase 1</fullName>
    </alternativeName>
</protein>
<gene>
    <name evidence="11" type="ORF">GE061_009712</name>
</gene>
<dbReference type="EC" id="2.1.1.244" evidence="5"/>
<name>A0A8S9Y1A4_APOLU</name>
<evidence type="ECO:0000256" key="7">
    <source>
        <dbReference type="ARBA" id="ARBA00043129"/>
    </source>
</evidence>
<dbReference type="GO" id="GO:0032259">
    <property type="term" value="P:methylation"/>
    <property type="evidence" value="ECO:0007669"/>
    <property type="project" value="UniProtKB-KW"/>
</dbReference>
<dbReference type="Pfam" id="PF05891">
    <property type="entry name" value="Methyltransf_PK"/>
    <property type="match status" value="1"/>
</dbReference>
<evidence type="ECO:0000256" key="10">
    <source>
        <dbReference type="ARBA" id="ARBA00048167"/>
    </source>
</evidence>
<evidence type="ECO:0000256" key="6">
    <source>
        <dbReference type="ARBA" id="ARBA00039449"/>
    </source>
</evidence>
<dbReference type="SUPFAM" id="SSF53335">
    <property type="entry name" value="S-adenosyl-L-methionine-dependent methyltransferases"/>
    <property type="match status" value="1"/>
</dbReference>
<dbReference type="PANTHER" id="PTHR12753">
    <property type="entry name" value="AD-003 - RELATED"/>
    <property type="match status" value="1"/>
</dbReference>
<evidence type="ECO:0000256" key="3">
    <source>
        <dbReference type="ARBA" id="ARBA00022679"/>
    </source>
</evidence>
<evidence type="ECO:0000313" key="12">
    <source>
        <dbReference type="Proteomes" id="UP000466442"/>
    </source>
</evidence>
<organism evidence="11 12">
    <name type="scientific">Apolygus lucorum</name>
    <name type="common">Small green plant bug</name>
    <name type="synonym">Lygocoris lucorum</name>
    <dbReference type="NCBI Taxonomy" id="248454"/>
    <lineage>
        <taxon>Eukaryota</taxon>
        <taxon>Metazoa</taxon>
        <taxon>Ecdysozoa</taxon>
        <taxon>Arthropoda</taxon>
        <taxon>Hexapoda</taxon>
        <taxon>Insecta</taxon>
        <taxon>Pterygota</taxon>
        <taxon>Neoptera</taxon>
        <taxon>Paraneoptera</taxon>
        <taxon>Hemiptera</taxon>
        <taxon>Heteroptera</taxon>
        <taxon>Panheteroptera</taxon>
        <taxon>Cimicomorpha</taxon>
        <taxon>Miridae</taxon>
        <taxon>Mirini</taxon>
        <taxon>Apolygus</taxon>
    </lineage>
</organism>
<keyword evidence="2" id="KW-0489">Methyltransferase</keyword>
<dbReference type="Gene3D" id="3.40.50.150">
    <property type="entry name" value="Vaccinia Virus protein VP39"/>
    <property type="match status" value="1"/>
</dbReference>
<dbReference type="GO" id="GO:0005737">
    <property type="term" value="C:cytoplasm"/>
    <property type="evidence" value="ECO:0007669"/>
    <property type="project" value="TreeGrafter"/>
</dbReference>
<evidence type="ECO:0000256" key="1">
    <source>
        <dbReference type="ARBA" id="ARBA00009059"/>
    </source>
</evidence>
<dbReference type="GO" id="GO:0071885">
    <property type="term" value="F:N-terminal protein N-methyltransferase activity"/>
    <property type="evidence" value="ECO:0007669"/>
    <property type="project" value="UniProtKB-EC"/>
</dbReference>
<comment type="catalytic activity">
    <reaction evidence="10">
        <text>N-terminal L-alanyl-L-prolyl-L-lysyl-[protein] + 3 S-adenosyl-L-methionine = N-terminal N,N,N-trimethyl-L-alanyl-L-prolyl-L-lysyl-[protein] + 3 S-adenosyl-L-homocysteine + 3 H(+)</text>
        <dbReference type="Rhea" id="RHEA:54712"/>
        <dbReference type="Rhea" id="RHEA-COMP:13785"/>
        <dbReference type="Rhea" id="RHEA-COMP:13971"/>
        <dbReference type="ChEBI" id="CHEBI:15378"/>
        <dbReference type="ChEBI" id="CHEBI:57856"/>
        <dbReference type="ChEBI" id="CHEBI:59789"/>
        <dbReference type="ChEBI" id="CHEBI:138057"/>
        <dbReference type="ChEBI" id="CHEBI:138315"/>
        <dbReference type="EC" id="2.1.1.244"/>
    </reaction>
</comment>
<evidence type="ECO:0000256" key="5">
    <source>
        <dbReference type="ARBA" id="ARBA00039112"/>
    </source>
</evidence>
<accession>A0A8S9Y1A4</accession>